<protein>
    <submittedName>
        <fullName evidence="2">Dihydroxyacetone kinase family protein</fullName>
    </submittedName>
</protein>
<keyword evidence="2" id="KW-0808">Transferase</keyword>
<accession>A0A2X2JX97</accession>
<feature type="domain" description="Fatty acid kinase subunit A-like C-terminal" evidence="1">
    <location>
        <begin position="1"/>
        <end position="152"/>
    </location>
</feature>
<dbReference type="AlphaFoldDB" id="A0A2X2JX97"/>
<gene>
    <name evidence="2" type="ORF">NCTC7878_01898</name>
</gene>
<sequence>MNPSTEDIVKVIEQSKCKRAIILPNNKNILMASEQAASIVDAEAVVIPTKSIPQGISALFQYDVDATLEENKAQMADSVNNVKSGSLTYAVRDTKIDGVEIKKDAFMGLIEDKIVSSQSDQLTTVTELLNEMLADDSEILTVIIGQDAEQAVTIT</sequence>
<evidence type="ECO:0000313" key="3">
    <source>
        <dbReference type="Proteomes" id="UP000249913"/>
    </source>
</evidence>
<keyword evidence="2" id="KW-0418">Kinase</keyword>
<dbReference type="PANTHER" id="PTHR33434:SF4">
    <property type="entry name" value="PHOSPHATASE PROTEIN"/>
    <property type="match status" value="1"/>
</dbReference>
<dbReference type="Proteomes" id="UP000249913">
    <property type="component" value="Unassembled WGS sequence"/>
</dbReference>
<name>A0A2X2JX97_STAAU</name>
<evidence type="ECO:0000259" key="1">
    <source>
        <dbReference type="SMART" id="SM01121"/>
    </source>
</evidence>
<dbReference type="InterPro" id="IPR050270">
    <property type="entry name" value="DegV_domain_contain"/>
</dbReference>
<organism evidence="2 3">
    <name type="scientific">Staphylococcus aureus</name>
    <dbReference type="NCBI Taxonomy" id="1280"/>
    <lineage>
        <taxon>Bacteria</taxon>
        <taxon>Bacillati</taxon>
        <taxon>Bacillota</taxon>
        <taxon>Bacilli</taxon>
        <taxon>Bacillales</taxon>
        <taxon>Staphylococcaceae</taxon>
        <taxon>Staphylococcus</taxon>
    </lineage>
</organism>
<dbReference type="PANTHER" id="PTHR33434">
    <property type="entry name" value="DEGV DOMAIN-CONTAINING PROTEIN DR_1986-RELATED"/>
    <property type="match status" value="1"/>
</dbReference>
<evidence type="ECO:0000313" key="2">
    <source>
        <dbReference type="EMBL" id="SPZ98502.1"/>
    </source>
</evidence>
<dbReference type="EMBL" id="UAUX01000008">
    <property type="protein sequence ID" value="SPZ98502.1"/>
    <property type="molecule type" value="Genomic_DNA"/>
</dbReference>
<dbReference type="Pfam" id="PF13684">
    <property type="entry name" value="FakA-like_C"/>
    <property type="match status" value="1"/>
</dbReference>
<dbReference type="SMART" id="SM01121">
    <property type="entry name" value="Dak1_2"/>
    <property type="match status" value="1"/>
</dbReference>
<reference evidence="2 3" key="1">
    <citation type="submission" date="2018-06" db="EMBL/GenBank/DDBJ databases">
        <authorList>
            <consortium name="Pathogen Informatics"/>
            <person name="Doyle S."/>
        </authorList>
    </citation>
    <scope>NUCLEOTIDE SEQUENCE [LARGE SCALE GENOMIC DNA]</scope>
    <source>
        <strain evidence="2 3">NCTC7878</strain>
    </source>
</reference>
<proteinExistence type="predicted"/>
<dbReference type="InterPro" id="IPR033470">
    <property type="entry name" value="FakA-like_C"/>
</dbReference>
<dbReference type="GO" id="GO:0016301">
    <property type="term" value="F:kinase activity"/>
    <property type="evidence" value="ECO:0007669"/>
    <property type="project" value="UniProtKB-KW"/>
</dbReference>